<accession>A0A1Y1I0G4</accession>
<reference evidence="1 2" key="1">
    <citation type="journal article" date="2014" name="Nat. Commun.">
        <title>Klebsormidium flaccidum genome reveals primary factors for plant terrestrial adaptation.</title>
        <authorList>
            <person name="Hori K."/>
            <person name="Maruyama F."/>
            <person name="Fujisawa T."/>
            <person name="Togashi T."/>
            <person name="Yamamoto N."/>
            <person name="Seo M."/>
            <person name="Sato S."/>
            <person name="Yamada T."/>
            <person name="Mori H."/>
            <person name="Tajima N."/>
            <person name="Moriyama T."/>
            <person name="Ikeuchi M."/>
            <person name="Watanabe M."/>
            <person name="Wada H."/>
            <person name="Kobayashi K."/>
            <person name="Saito M."/>
            <person name="Masuda T."/>
            <person name="Sasaki-Sekimoto Y."/>
            <person name="Mashiguchi K."/>
            <person name="Awai K."/>
            <person name="Shimojima M."/>
            <person name="Masuda S."/>
            <person name="Iwai M."/>
            <person name="Nobusawa T."/>
            <person name="Narise T."/>
            <person name="Kondo S."/>
            <person name="Saito H."/>
            <person name="Sato R."/>
            <person name="Murakawa M."/>
            <person name="Ihara Y."/>
            <person name="Oshima-Yamada Y."/>
            <person name="Ohtaka K."/>
            <person name="Satoh M."/>
            <person name="Sonobe K."/>
            <person name="Ishii M."/>
            <person name="Ohtani R."/>
            <person name="Kanamori-Sato M."/>
            <person name="Honoki R."/>
            <person name="Miyazaki D."/>
            <person name="Mochizuki H."/>
            <person name="Umetsu J."/>
            <person name="Higashi K."/>
            <person name="Shibata D."/>
            <person name="Kamiya Y."/>
            <person name="Sato N."/>
            <person name="Nakamura Y."/>
            <person name="Tabata S."/>
            <person name="Ida S."/>
            <person name="Kurokawa K."/>
            <person name="Ohta H."/>
        </authorList>
    </citation>
    <scope>NUCLEOTIDE SEQUENCE [LARGE SCALE GENOMIC DNA]</scope>
    <source>
        <strain evidence="1 2">NIES-2285</strain>
    </source>
</reference>
<name>A0A1Y1I0G4_KLENI</name>
<dbReference type="Proteomes" id="UP000054558">
    <property type="component" value="Unassembled WGS sequence"/>
</dbReference>
<sequence>MEETEACWEGLERFMEWAMVHPDLVAVFGKGGLRRIVAARLHSSSEPIVHEFAEHCRSTLKAKLVEERSLAWQQSWTLPNIPRSEEEEQTWVQSAPNCMPVLRAEFNIRIFEWLYGESLPKFAFDFESDEYEERDWFTMQSPARLLAELEVLAKIIRKPAQWIFENTLDEISVRDGQGPGFATVHLLGLYAPGHQLVGNHNEVLSSMQEAGLGPADLMPLRETVLADLQLVSEIVVEKDLRYANQFDMFPGLEQVAGYQFGLRRHEGSIPFALDQHL</sequence>
<evidence type="ECO:0000313" key="1">
    <source>
        <dbReference type="EMBL" id="GAQ82277.1"/>
    </source>
</evidence>
<protein>
    <submittedName>
        <fullName evidence="1">Uncharacterized protein</fullName>
    </submittedName>
</protein>
<keyword evidence="2" id="KW-1185">Reference proteome</keyword>
<dbReference type="EMBL" id="DF237055">
    <property type="protein sequence ID" value="GAQ82277.1"/>
    <property type="molecule type" value="Genomic_DNA"/>
</dbReference>
<evidence type="ECO:0000313" key="2">
    <source>
        <dbReference type="Proteomes" id="UP000054558"/>
    </source>
</evidence>
<proteinExistence type="predicted"/>
<organism evidence="1 2">
    <name type="scientific">Klebsormidium nitens</name>
    <name type="common">Green alga</name>
    <name type="synonym">Ulothrix nitens</name>
    <dbReference type="NCBI Taxonomy" id="105231"/>
    <lineage>
        <taxon>Eukaryota</taxon>
        <taxon>Viridiplantae</taxon>
        <taxon>Streptophyta</taxon>
        <taxon>Klebsormidiophyceae</taxon>
        <taxon>Klebsormidiales</taxon>
        <taxon>Klebsormidiaceae</taxon>
        <taxon>Klebsormidium</taxon>
    </lineage>
</organism>
<gene>
    <name evidence="1" type="ORF">KFL_001060090</name>
</gene>
<dbReference type="AlphaFoldDB" id="A0A1Y1I0G4"/>